<evidence type="ECO:0000313" key="7">
    <source>
        <dbReference type="EMBL" id="KAJ8313032.1"/>
    </source>
</evidence>
<dbReference type="SMART" id="SM00179">
    <property type="entry name" value="EGF_CA"/>
    <property type="match status" value="3"/>
</dbReference>
<dbReference type="InterPro" id="IPR036465">
    <property type="entry name" value="vWFA_dom_sf"/>
</dbReference>
<reference evidence="7 8" key="1">
    <citation type="submission" date="2022-12" db="EMBL/GenBank/DDBJ databases">
        <title>Chromosome-level genome of Tegillarca granosa.</title>
        <authorList>
            <person name="Kim J."/>
        </authorList>
    </citation>
    <scope>NUCLEOTIDE SEQUENCE [LARGE SCALE GENOMIC DNA]</scope>
    <source>
        <strain evidence="7">Teg-2019</strain>
        <tissue evidence="7">Adductor muscle</tissue>
    </source>
</reference>
<dbReference type="InterPro" id="IPR001881">
    <property type="entry name" value="EGF-like_Ca-bd_dom"/>
</dbReference>
<feature type="disulfide bond" evidence="4">
    <location>
        <begin position="28"/>
        <end position="38"/>
    </location>
</feature>
<dbReference type="InterPro" id="IPR000152">
    <property type="entry name" value="EGF-type_Asp/Asn_hydroxyl_site"/>
</dbReference>
<dbReference type="PROSITE" id="PS00022">
    <property type="entry name" value="EGF_1"/>
    <property type="match status" value="3"/>
</dbReference>
<protein>
    <submittedName>
        <fullName evidence="7">Uncharacterized protein</fullName>
    </submittedName>
</protein>
<dbReference type="PROSITE" id="PS00010">
    <property type="entry name" value="ASX_HYDROXYL"/>
    <property type="match status" value="3"/>
</dbReference>
<dbReference type="InterPro" id="IPR002035">
    <property type="entry name" value="VWF_A"/>
</dbReference>
<keyword evidence="8" id="KW-1185">Reference proteome</keyword>
<dbReference type="PANTHER" id="PTHR24020:SF84">
    <property type="entry name" value="VWFA DOMAIN-CONTAINING PROTEIN"/>
    <property type="match status" value="1"/>
</dbReference>
<dbReference type="InterPro" id="IPR018097">
    <property type="entry name" value="EGF_Ca-bd_CS"/>
</dbReference>
<dbReference type="PROSITE" id="PS01186">
    <property type="entry name" value="EGF_2"/>
    <property type="match status" value="2"/>
</dbReference>
<organism evidence="7 8">
    <name type="scientific">Tegillarca granosa</name>
    <name type="common">Malaysian cockle</name>
    <name type="synonym">Anadara granosa</name>
    <dbReference type="NCBI Taxonomy" id="220873"/>
    <lineage>
        <taxon>Eukaryota</taxon>
        <taxon>Metazoa</taxon>
        <taxon>Spiralia</taxon>
        <taxon>Lophotrochozoa</taxon>
        <taxon>Mollusca</taxon>
        <taxon>Bivalvia</taxon>
        <taxon>Autobranchia</taxon>
        <taxon>Pteriomorphia</taxon>
        <taxon>Arcoida</taxon>
        <taxon>Arcoidea</taxon>
        <taxon>Arcidae</taxon>
        <taxon>Tegillarca</taxon>
    </lineage>
</organism>
<dbReference type="SUPFAM" id="SSF53300">
    <property type="entry name" value="vWA-like"/>
    <property type="match status" value="2"/>
</dbReference>
<feature type="domain" description="EGF-like" evidence="5">
    <location>
        <begin position="24"/>
        <end position="59"/>
    </location>
</feature>
<keyword evidence="1 4" id="KW-0245">EGF-like domain</keyword>
<feature type="domain" description="EGF-like" evidence="5">
    <location>
        <begin position="99"/>
        <end position="135"/>
    </location>
</feature>
<keyword evidence="2" id="KW-0677">Repeat</keyword>
<dbReference type="InterPro" id="IPR000742">
    <property type="entry name" value="EGF"/>
</dbReference>
<evidence type="ECO:0000256" key="1">
    <source>
        <dbReference type="ARBA" id="ARBA00022536"/>
    </source>
</evidence>
<feature type="disulfide bond" evidence="4">
    <location>
        <begin position="125"/>
        <end position="134"/>
    </location>
</feature>
<dbReference type="Gene3D" id="3.40.50.410">
    <property type="entry name" value="von Willebrand factor, type A domain"/>
    <property type="match status" value="2"/>
</dbReference>
<feature type="domain" description="EGF-like" evidence="5">
    <location>
        <begin position="61"/>
        <end position="97"/>
    </location>
</feature>
<dbReference type="Pfam" id="PF00008">
    <property type="entry name" value="EGF"/>
    <property type="match status" value="2"/>
</dbReference>
<dbReference type="SUPFAM" id="SSF57184">
    <property type="entry name" value="Growth factor receptor domain"/>
    <property type="match status" value="1"/>
</dbReference>
<dbReference type="Proteomes" id="UP001217089">
    <property type="component" value="Unassembled WGS sequence"/>
</dbReference>
<feature type="disulfide bond" evidence="4">
    <location>
        <begin position="49"/>
        <end position="58"/>
    </location>
</feature>
<dbReference type="PANTHER" id="PTHR24020">
    <property type="entry name" value="COLLAGEN ALPHA"/>
    <property type="match status" value="1"/>
</dbReference>
<dbReference type="CDD" id="cd00054">
    <property type="entry name" value="EGF_CA"/>
    <property type="match status" value="3"/>
</dbReference>
<name>A0ABQ9FB09_TEGGR</name>
<gene>
    <name evidence="7" type="ORF">KUTeg_010405</name>
</gene>
<dbReference type="EMBL" id="JARBDR010000440">
    <property type="protein sequence ID" value="KAJ8313032.1"/>
    <property type="molecule type" value="Genomic_DNA"/>
</dbReference>
<dbReference type="PRINTS" id="PR00010">
    <property type="entry name" value="EGFBLOOD"/>
</dbReference>
<dbReference type="Pfam" id="PF00092">
    <property type="entry name" value="VWA"/>
    <property type="match status" value="2"/>
</dbReference>
<dbReference type="PROSITE" id="PS01187">
    <property type="entry name" value="EGF_CA"/>
    <property type="match status" value="1"/>
</dbReference>
<comment type="caution">
    <text evidence="4">Lacks conserved residue(s) required for the propagation of feature annotation.</text>
</comment>
<comment type="caution">
    <text evidence="7">The sequence shown here is derived from an EMBL/GenBank/DDBJ whole genome shotgun (WGS) entry which is preliminary data.</text>
</comment>
<accession>A0ABQ9FB09</accession>
<evidence type="ECO:0000313" key="8">
    <source>
        <dbReference type="Proteomes" id="UP001217089"/>
    </source>
</evidence>
<evidence type="ECO:0000256" key="4">
    <source>
        <dbReference type="PROSITE-ProRule" id="PRU00076"/>
    </source>
</evidence>
<dbReference type="InterPro" id="IPR050525">
    <property type="entry name" value="ECM_Assembly_Org"/>
</dbReference>
<feature type="domain" description="VWFA" evidence="6">
    <location>
        <begin position="354"/>
        <end position="530"/>
    </location>
</feature>
<dbReference type="SMART" id="SM00181">
    <property type="entry name" value="EGF"/>
    <property type="match status" value="3"/>
</dbReference>
<feature type="disulfide bond" evidence="4">
    <location>
        <begin position="87"/>
        <end position="96"/>
    </location>
</feature>
<dbReference type="PROSITE" id="PS50234">
    <property type="entry name" value="VWFA"/>
    <property type="match status" value="2"/>
</dbReference>
<dbReference type="PROSITE" id="PS50026">
    <property type="entry name" value="EGF_3"/>
    <property type="match status" value="3"/>
</dbReference>
<keyword evidence="3 4" id="KW-1015">Disulfide bond</keyword>
<dbReference type="Gene3D" id="2.10.25.10">
    <property type="entry name" value="Laminin"/>
    <property type="match status" value="3"/>
</dbReference>
<evidence type="ECO:0000256" key="3">
    <source>
        <dbReference type="ARBA" id="ARBA00023157"/>
    </source>
</evidence>
<dbReference type="InterPro" id="IPR009030">
    <property type="entry name" value="Growth_fac_rcpt_cys_sf"/>
</dbReference>
<evidence type="ECO:0000259" key="6">
    <source>
        <dbReference type="PROSITE" id="PS50234"/>
    </source>
</evidence>
<sequence>MQICSASNNAVMIRLPHLDRTVIEIDECLSNPCQYGTCSNYVKHYTCNCIPGYIGTNCNINFNECGSSPCQHGGICVDGVNKYTCNCVPGYTGTHCETDIDECASIPCQNQQTCIDHVNGYTCDCSDRYNGTYCEKDCRPGPADILFLIDSSSSGRNTLNASIDFIEQFLDMLPIGPDDFLMAAISFSNNATLEFGFNDYHDNTSLRNAFRSITNKGLATYTDIALSLARDVIFNASLGARSNAYKYVILLYDGMSTERTAAISMRSTLLPSSIARVYTVGIGEQVDHFELQQIASESEYVFSSVNNDAINRLLQETSHKDCYGLINVFSYRAAVSKHHLHSPDEDCKETTKTDILILVDASSSNTITELQHFLSTAGDLVRHFDVDNSPDVHMTIAGFADLIHNNFPFGALTSNNALLSAVQKIIPQSSCANAEEALRHAREVTFLPTNGGRIDARKLVALISNGKWVSHNSVVTEAEKLKLSGITLFNIGVGIETDIDKFFDIATDAFHVFLVLDGNTSHLNSISTEAKYSTCPTDIFSKRI</sequence>
<evidence type="ECO:0000256" key="2">
    <source>
        <dbReference type="ARBA" id="ARBA00022737"/>
    </source>
</evidence>
<dbReference type="SMART" id="SM00327">
    <property type="entry name" value="VWA"/>
    <property type="match status" value="2"/>
</dbReference>
<proteinExistence type="predicted"/>
<dbReference type="CDD" id="cd01450">
    <property type="entry name" value="vWFA_subfamily_ECM"/>
    <property type="match status" value="1"/>
</dbReference>
<evidence type="ECO:0000259" key="5">
    <source>
        <dbReference type="PROSITE" id="PS50026"/>
    </source>
</evidence>
<feature type="domain" description="VWFA" evidence="6">
    <location>
        <begin position="144"/>
        <end position="317"/>
    </location>
</feature>